<dbReference type="KEGG" id="abas:ACPOL_4586"/>
<evidence type="ECO:0000256" key="7">
    <source>
        <dbReference type="ARBA" id="ARBA00022958"/>
    </source>
</evidence>
<name>A0A2Z5G427_9BACT</name>
<evidence type="ECO:0000256" key="6">
    <source>
        <dbReference type="ARBA" id="ARBA00022826"/>
    </source>
</evidence>
<keyword evidence="10 13" id="KW-0472">Membrane</keyword>
<comment type="subcellular location">
    <subcellularLocation>
        <location evidence="1">Membrane</location>
        <topology evidence="1">Multi-pass membrane protein</topology>
    </subcellularLocation>
</comment>
<evidence type="ECO:0000256" key="12">
    <source>
        <dbReference type="ARBA" id="ARBA00034430"/>
    </source>
</evidence>
<keyword evidence="11" id="KW-0407">Ion channel</keyword>
<feature type="transmembrane region" description="Helical" evidence="13">
    <location>
        <begin position="170"/>
        <end position="189"/>
    </location>
</feature>
<keyword evidence="3" id="KW-0813">Transport</keyword>
<dbReference type="InterPro" id="IPR010617">
    <property type="entry name" value="TMEM175-like"/>
</dbReference>
<keyword evidence="8 13" id="KW-1133">Transmembrane helix</keyword>
<keyword evidence="15" id="KW-1185">Reference proteome</keyword>
<evidence type="ECO:0000313" key="14">
    <source>
        <dbReference type="EMBL" id="AXC13858.1"/>
    </source>
</evidence>
<proteinExistence type="inferred from homology"/>
<gene>
    <name evidence="14" type="ORF">ACPOL_4586</name>
</gene>
<evidence type="ECO:0000256" key="13">
    <source>
        <dbReference type="SAM" id="Phobius"/>
    </source>
</evidence>
<evidence type="ECO:0000256" key="4">
    <source>
        <dbReference type="ARBA" id="ARBA00022538"/>
    </source>
</evidence>
<dbReference type="RefSeq" id="WP_114208760.1">
    <property type="nucleotide sequence ID" value="NZ_CP030840.1"/>
</dbReference>
<keyword evidence="4" id="KW-0633">Potassium transport</keyword>
<dbReference type="PANTHER" id="PTHR31462">
    <property type="entry name" value="ENDOSOMAL/LYSOSOMAL POTASSIUM CHANNEL TMEM175"/>
    <property type="match status" value="1"/>
</dbReference>
<dbReference type="AlphaFoldDB" id="A0A2Z5G427"/>
<sequence>MNKNRVEAFSDGVFAIAATLVIVEIRLPMSGDVWTSLWAQRAQLLAFGLSFLIVTMYWIAHHVFFDFIARTDRTLLWLNNLGLTLISFLPFPTMVLGTHPLDPAAICLYGSTLILVNLFNLLLWRHVAAHDHLHKPELTPELAGRVSRIHMAPVALYALAILLAFRTPQLSLLCVGAVPVFFILASPKLDKHKL</sequence>
<feature type="transmembrane region" description="Helical" evidence="13">
    <location>
        <begin position="103"/>
        <end position="124"/>
    </location>
</feature>
<evidence type="ECO:0000256" key="2">
    <source>
        <dbReference type="ARBA" id="ARBA00006920"/>
    </source>
</evidence>
<dbReference type="GO" id="GO:0005267">
    <property type="term" value="F:potassium channel activity"/>
    <property type="evidence" value="ECO:0007669"/>
    <property type="project" value="UniProtKB-KW"/>
</dbReference>
<evidence type="ECO:0000256" key="9">
    <source>
        <dbReference type="ARBA" id="ARBA00023065"/>
    </source>
</evidence>
<keyword evidence="6" id="KW-0631">Potassium channel</keyword>
<dbReference type="GO" id="GO:0016020">
    <property type="term" value="C:membrane"/>
    <property type="evidence" value="ECO:0007669"/>
    <property type="project" value="UniProtKB-SubCell"/>
</dbReference>
<evidence type="ECO:0000256" key="10">
    <source>
        <dbReference type="ARBA" id="ARBA00023136"/>
    </source>
</evidence>
<comment type="similarity">
    <text evidence="2">Belongs to the TMEM175 family.</text>
</comment>
<keyword evidence="9" id="KW-0406">Ion transport</keyword>
<evidence type="ECO:0000313" key="15">
    <source>
        <dbReference type="Proteomes" id="UP000253606"/>
    </source>
</evidence>
<evidence type="ECO:0000256" key="5">
    <source>
        <dbReference type="ARBA" id="ARBA00022692"/>
    </source>
</evidence>
<dbReference type="GO" id="GO:0015252">
    <property type="term" value="F:proton channel activity"/>
    <property type="evidence" value="ECO:0007669"/>
    <property type="project" value="InterPro"/>
</dbReference>
<accession>A0A2Z5G427</accession>
<evidence type="ECO:0000256" key="8">
    <source>
        <dbReference type="ARBA" id="ARBA00022989"/>
    </source>
</evidence>
<comment type="catalytic activity">
    <reaction evidence="12">
        <text>K(+)(in) = K(+)(out)</text>
        <dbReference type="Rhea" id="RHEA:29463"/>
        <dbReference type="ChEBI" id="CHEBI:29103"/>
    </reaction>
</comment>
<dbReference type="EMBL" id="CP030840">
    <property type="protein sequence ID" value="AXC13858.1"/>
    <property type="molecule type" value="Genomic_DNA"/>
</dbReference>
<dbReference type="OrthoDB" id="7626281at2"/>
<evidence type="ECO:0000256" key="1">
    <source>
        <dbReference type="ARBA" id="ARBA00004141"/>
    </source>
</evidence>
<keyword evidence="5 13" id="KW-0812">Transmembrane</keyword>
<protein>
    <submittedName>
        <fullName evidence="14">Integral membrane protein</fullName>
    </submittedName>
</protein>
<dbReference type="PANTHER" id="PTHR31462:SF5">
    <property type="entry name" value="ENDOSOMAL_LYSOSOMAL PROTON CHANNEL TMEM175"/>
    <property type="match status" value="1"/>
</dbReference>
<feature type="transmembrane region" description="Helical" evidence="13">
    <location>
        <begin position="77"/>
        <end position="97"/>
    </location>
</feature>
<evidence type="ECO:0000256" key="11">
    <source>
        <dbReference type="ARBA" id="ARBA00023303"/>
    </source>
</evidence>
<keyword evidence="7" id="KW-0630">Potassium</keyword>
<organism evidence="14 15">
    <name type="scientific">Acidisarcina polymorpha</name>
    <dbReference type="NCBI Taxonomy" id="2211140"/>
    <lineage>
        <taxon>Bacteria</taxon>
        <taxon>Pseudomonadati</taxon>
        <taxon>Acidobacteriota</taxon>
        <taxon>Terriglobia</taxon>
        <taxon>Terriglobales</taxon>
        <taxon>Acidobacteriaceae</taxon>
        <taxon>Acidisarcina</taxon>
    </lineage>
</organism>
<evidence type="ECO:0000256" key="3">
    <source>
        <dbReference type="ARBA" id="ARBA00022448"/>
    </source>
</evidence>
<reference evidence="14 15" key="1">
    <citation type="journal article" date="2018" name="Front. Microbiol.">
        <title>Hydrolytic Capabilities as a Key to Environmental Success: Chitinolytic and Cellulolytic Acidobacteria From Acidic Sub-arctic Soils and Boreal Peatlands.</title>
        <authorList>
            <person name="Belova S.E."/>
            <person name="Ravin N.V."/>
            <person name="Pankratov T.A."/>
            <person name="Rakitin A.L."/>
            <person name="Ivanova A.A."/>
            <person name="Beletsky A.V."/>
            <person name="Mardanov A.V."/>
            <person name="Sinninghe Damste J.S."/>
            <person name="Dedysh S.N."/>
        </authorList>
    </citation>
    <scope>NUCLEOTIDE SEQUENCE [LARGE SCALE GENOMIC DNA]</scope>
    <source>
        <strain evidence="14 15">SBC82</strain>
    </source>
</reference>
<feature type="transmembrane region" description="Helical" evidence="13">
    <location>
        <begin position="44"/>
        <end position="65"/>
    </location>
</feature>
<feature type="transmembrane region" description="Helical" evidence="13">
    <location>
        <begin position="12"/>
        <end position="29"/>
    </location>
</feature>
<dbReference type="Pfam" id="PF06736">
    <property type="entry name" value="TMEM175"/>
    <property type="match status" value="1"/>
</dbReference>
<dbReference type="Proteomes" id="UP000253606">
    <property type="component" value="Chromosome"/>
</dbReference>